<comment type="subunit">
    <text evidence="8">Homodimer. Interacts with FtsZ.</text>
</comment>
<organism evidence="10 11">
    <name type="scientific">Aerophobetes bacterium</name>
    <dbReference type="NCBI Taxonomy" id="2030807"/>
    <lineage>
        <taxon>Bacteria</taxon>
        <taxon>Candidatus Aerophobota</taxon>
    </lineage>
</organism>
<evidence type="ECO:0000256" key="4">
    <source>
        <dbReference type="ARBA" id="ARBA00022618"/>
    </source>
</evidence>
<dbReference type="PANTHER" id="PTHR34981">
    <property type="entry name" value="CELL DIVISION PROTEIN ZAPA"/>
    <property type="match status" value="1"/>
</dbReference>
<dbReference type="GO" id="GO:0032153">
    <property type="term" value="C:cell division site"/>
    <property type="evidence" value="ECO:0007669"/>
    <property type="project" value="TreeGrafter"/>
</dbReference>
<dbReference type="GO" id="GO:0000921">
    <property type="term" value="P:septin ring assembly"/>
    <property type="evidence" value="ECO:0007669"/>
    <property type="project" value="TreeGrafter"/>
</dbReference>
<keyword evidence="5" id="KW-0717">Septation</keyword>
<keyword evidence="6" id="KW-0131">Cell cycle</keyword>
<dbReference type="Pfam" id="PF05164">
    <property type="entry name" value="ZapA"/>
    <property type="match status" value="1"/>
</dbReference>
<evidence type="ECO:0000313" key="10">
    <source>
        <dbReference type="EMBL" id="RLE15462.1"/>
    </source>
</evidence>
<dbReference type="GO" id="GO:0030428">
    <property type="term" value="C:cell septum"/>
    <property type="evidence" value="ECO:0007669"/>
    <property type="project" value="TreeGrafter"/>
</dbReference>
<dbReference type="Proteomes" id="UP000280417">
    <property type="component" value="Unassembled WGS sequence"/>
</dbReference>
<comment type="function">
    <text evidence="7">Activator of cell division through the inhibition of FtsZ GTPase activity, therefore promoting FtsZ assembly into bundles of protofilaments necessary for the formation of the division Z ring. It is recruited early at mid-cell but it is not essential for cell division.</text>
</comment>
<proteinExistence type="predicted"/>
<dbReference type="GO" id="GO:0043093">
    <property type="term" value="P:FtsZ-dependent cytokinesis"/>
    <property type="evidence" value="ECO:0007669"/>
    <property type="project" value="TreeGrafter"/>
</dbReference>
<keyword evidence="4" id="KW-0132">Cell division</keyword>
<evidence type="ECO:0000256" key="7">
    <source>
        <dbReference type="ARBA" id="ARBA00024910"/>
    </source>
</evidence>
<dbReference type="InterPro" id="IPR007838">
    <property type="entry name" value="Cell_div_ZapA-like"/>
</dbReference>
<dbReference type="GO" id="GO:0000917">
    <property type="term" value="P:division septum assembly"/>
    <property type="evidence" value="ECO:0007669"/>
    <property type="project" value="UniProtKB-KW"/>
</dbReference>
<gene>
    <name evidence="10" type="ORF">DRJ04_00250</name>
</gene>
<dbReference type="InterPro" id="IPR036192">
    <property type="entry name" value="Cell_div_ZapA-like_sf"/>
</dbReference>
<evidence type="ECO:0000256" key="2">
    <source>
        <dbReference type="ARBA" id="ARBA00015195"/>
    </source>
</evidence>
<dbReference type="PANTHER" id="PTHR34981:SF1">
    <property type="entry name" value="CELL DIVISION PROTEIN ZAPA"/>
    <property type="match status" value="1"/>
</dbReference>
<name>A0A662DMU8_UNCAE</name>
<sequence>MYNREYNLKAETREDESYLREIAAYVDEKIKEIISSSPSKNFEQLCLLASLNLAAEVFDLKNKNNKAKQKLKDLLDKITRKNR</sequence>
<accession>A0A662DMU8</accession>
<evidence type="ECO:0000256" key="3">
    <source>
        <dbReference type="ARBA" id="ARBA00022490"/>
    </source>
</evidence>
<dbReference type="SUPFAM" id="SSF102829">
    <property type="entry name" value="Cell division protein ZapA-like"/>
    <property type="match status" value="1"/>
</dbReference>
<evidence type="ECO:0000256" key="1">
    <source>
        <dbReference type="ARBA" id="ARBA00004496"/>
    </source>
</evidence>
<evidence type="ECO:0000313" key="11">
    <source>
        <dbReference type="Proteomes" id="UP000280417"/>
    </source>
</evidence>
<protein>
    <recommendedName>
        <fullName evidence="2">Cell division protein ZapA</fullName>
    </recommendedName>
    <alternativeName>
        <fullName evidence="9">Z ring-associated protein ZapA</fullName>
    </alternativeName>
</protein>
<comment type="caution">
    <text evidence="10">The sequence shown here is derived from an EMBL/GenBank/DDBJ whole genome shotgun (WGS) entry which is preliminary data.</text>
</comment>
<evidence type="ECO:0000256" key="5">
    <source>
        <dbReference type="ARBA" id="ARBA00023210"/>
    </source>
</evidence>
<dbReference type="InterPro" id="IPR053712">
    <property type="entry name" value="Bac_CellDiv_Activator"/>
</dbReference>
<dbReference type="Gene3D" id="6.10.250.790">
    <property type="match status" value="1"/>
</dbReference>
<reference evidence="10 11" key="1">
    <citation type="submission" date="2018-06" db="EMBL/GenBank/DDBJ databases">
        <title>Extensive metabolic versatility and redundancy in microbially diverse, dynamic hydrothermal sediments.</title>
        <authorList>
            <person name="Dombrowski N."/>
            <person name="Teske A."/>
            <person name="Baker B.J."/>
        </authorList>
    </citation>
    <scope>NUCLEOTIDE SEQUENCE [LARGE SCALE GENOMIC DNA]</scope>
    <source>
        <strain evidence="10">B3_G15</strain>
    </source>
</reference>
<evidence type="ECO:0000256" key="9">
    <source>
        <dbReference type="ARBA" id="ARBA00033158"/>
    </source>
</evidence>
<evidence type="ECO:0000256" key="8">
    <source>
        <dbReference type="ARBA" id="ARBA00026068"/>
    </source>
</evidence>
<keyword evidence="3" id="KW-0963">Cytoplasm</keyword>
<dbReference type="AlphaFoldDB" id="A0A662DMU8"/>
<comment type="subcellular location">
    <subcellularLocation>
        <location evidence="1">Cytoplasm</location>
    </subcellularLocation>
</comment>
<dbReference type="GO" id="GO:0005829">
    <property type="term" value="C:cytosol"/>
    <property type="evidence" value="ECO:0007669"/>
    <property type="project" value="TreeGrafter"/>
</dbReference>
<evidence type="ECO:0000256" key="6">
    <source>
        <dbReference type="ARBA" id="ARBA00023306"/>
    </source>
</evidence>
<dbReference type="EMBL" id="QMQA01000003">
    <property type="protein sequence ID" value="RLE15462.1"/>
    <property type="molecule type" value="Genomic_DNA"/>
</dbReference>